<evidence type="ECO:0000313" key="6">
    <source>
        <dbReference type="Proteomes" id="UP000053257"/>
    </source>
</evidence>
<dbReference type="STRING" id="745531.A0A0C3S1U1"/>
<dbReference type="Pfam" id="PF16201">
    <property type="entry name" value="NopRA1"/>
    <property type="match status" value="1"/>
</dbReference>
<dbReference type="Pfam" id="PF26140">
    <property type="entry name" value="HEAT_URB1"/>
    <property type="match status" value="1"/>
</dbReference>
<dbReference type="OrthoDB" id="72892at2759"/>
<protein>
    <recommendedName>
        <fullName evidence="7">Nucleolar pre-ribosomal-associated protein 1 C-terminal domain-containing protein</fullName>
    </recommendedName>
</protein>
<evidence type="ECO:0000259" key="4">
    <source>
        <dbReference type="Pfam" id="PF26140"/>
    </source>
</evidence>
<keyword evidence="6" id="KW-1185">Reference proteome</keyword>
<organism evidence="5 6">
    <name type="scientific">Phlebiopsis gigantea (strain 11061_1 CR5-6)</name>
    <name type="common">White-rot fungus</name>
    <name type="synonym">Peniophora gigantea</name>
    <dbReference type="NCBI Taxonomy" id="745531"/>
    <lineage>
        <taxon>Eukaryota</taxon>
        <taxon>Fungi</taxon>
        <taxon>Dikarya</taxon>
        <taxon>Basidiomycota</taxon>
        <taxon>Agaricomycotina</taxon>
        <taxon>Agaricomycetes</taxon>
        <taxon>Polyporales</taxon>
        <taxon>Phanerochaetaceae</taxon>
        <taxon>Phlebiopsis</taxon>
    </lineage>
</organism>
<feature type="domain" description="URB1 N-terminal" evidence="2">
    <location>
        <begin position="81"/>
        <end position="414"/>
    </location>
</feature>
<dbReference type="Pfam" id="PF11707">
    <property type="entry name" value="Npa1"/>
    <property type="match status" value="1"/>
</dbReference>
<dbReference type="InterPro" id="IPR021714">
    <property type="entry name" value="URB1_N"/>
</dbReference>
<evidence type="ECO:0000313" key="5">
    <source>
        <dbReference type="EMBL" id="KIP03337.1"/>
    </source>
</evidence>
<dbReference type="InterPro" id="IPR032436">
    <property type="entry name" value="URB1_C"/>
</dbReference>
<dbReference type="PANTHER" id="PTHR13500:SF0">
    <property type="entry name" value="NUCLEOLAR PRE-RIBOSOMAL-ASSOCIATED PROTEIN 1"/>
    <property type="match status" value="1"/>
</dbReference>
<dbReference type="Proteomes" id="UP000053257">
    <property type="component" value="Unassembled WGS sequence"/>
</dbReference>
<evidence type="ECO:0008006" key="7">
    <source>
        <dbReference type="Google" id="ProtNLM"/>
    </source>
</evidence>
<feature type="domain" description="URB1 central HEAT repeat" evidence="4">
    <location>
        <begin position="625"/>
        <end position="756"/>
    </location>
</feature>
<gene>
    <name evidence="5" type="ORF">PHLGIDRAFT_130209</name>
</gene>
<dbReference type="EMBL" id="KN840621">
    <property type="protein sequence ID" value="KIP03337.1"/>
    <property type="molecule type" value="Genomic_DNA"/>
</dbReference>
<evidence type="ECO:0000259" key="3">
    <source>
        <dbReference type="Pfam" id="PF16201"/>
    </source>
</evidence>
<proteinExistence type="predicted"/>
<dbReference type="InterPro" id="IPR059018">
    <property type="entry name" value="HEAT_URB1"/>
</dbReference>
<dbReference type="GO" id="GO:0005730">
    <property type="term" value="C:nucleolus"/>
    <property type="evidence" value="ECO:0007669"/>
    <property type="project" value="TreeGrafter"/>
</dbReference>
<dbReference type="GO" id="GO:0000466">
    <property type="term" value="P:maturation of 5.8S rRNA from tricistronic rRNA transcript (SSU-rRNA, 5.8S rRNA, LSU-rRNA)"/>
    <property type="evidence" value="ECO:0007669"/>
    <property type="project" value="TreeGrafter"/>
</dbReference>
<dbReference type="SUPFAM" id="SSF48371">
    <property type="entry name" value="ARM repeat"/>
    <property type="match status" value="1"/>
</dbReference>
<feature type="domain" description="URB1 C-terminal" evidence="3">
    <location>
        <begin position="1599"/>
        <end position="1792"/>
    </location>
</feature>
<dbReference type="GO" id="GO:0000463">
    <property type="term" value="P:maturation of LSU-rRNA from tricistronic rRNA transcript (SSU-rRNA, 5.8S rRNA, LSU-rRNA)"/>
    <property type="evidence" value="ECO:0007669"/>
    <property type="project" value="TreeGrafter"/>
</dbReference>
<sequence length="1982" mass="217796">MPPRAKPAADYKPGQSSRQGYRFQKASDVRQGLRNPNETTLVEALTALRNQLTIKHEEHVAADDERLLLVKSWLDIDQGAQDVFELWEKTNTRQLAQLSLVLSVLSSLVALLSTQYTYHSYATPIIRSILSPQWSLKLNSYMSTSHNELLLVTLKLYYNLSSFAGGRERRAILDAFPWELKFLPKLLHMRRRSKGEDNVDILARPDIRTLYVLFLFSFVDATTSSAVKIAFLDQRRDSILGVFKGLAQDDHIIVRRVLECCWTGIWCDLKVKRTVKIGLFNEQTIHQVLRLYDRNVPEGEGPDSVPADVAHHFLLAICTRPGTGICFKDRGWYPREDEDQLAVEPEDEGRRRQGGRIYNKILAGVLKGLKVNEDARQQELALRILEACPELVAGYWHGAALTLEPRLSSKWIANIAFFGLVLSLPVPHASFLLPNSDLYRPTPPALSTILENVLPSVNTKVHLSRGLQAAAPLVQHCAALALSKGLTKLGAVVRAMRTAAGALEEDDADGQWTRRLREVLREGARRVPEFQVLVAFAQQKTAELAAAADSGALKRGALLAESAQRLLWLYHEHLPDLVAETRFDVGKLLVGVQEGANGLGPHPGLVAVRQLHVLRLLKESEDFSWSGKSGSRGNLLILLRLYTKTKQHAMKSAIASLLRQTLSTTAAFQHDADEVDLWLRALPTTQRTPDARAPDGTPLTDEAEAVLTLLDDCLQRCIKTPYRYLEELQGLCTEDDARDASALPSPMLITLLEQAQAKAAGNLLSPSDVLAVIAYVRRLLCEMAGKLPTLRVVNAVASRVGAISLDGQYLGESVHRAALRDVQMLRSWGQWLAEGPAIEAVSSNAAVAIFLEQQETSESIGAKQQAAYELIDALRFSDPNIDFVQFGTLLSALDGLPSPVVDNLLEIIPVNVGVLRGLEKKLAAWSGPPLNFTTLFPHALALLDKEPSTRNLLIRHLPTASANAVKHILRLVDHRLVCENPSTDMYAALVELLGDIIERVKIVVGSSVQEVKEFVFKLKGMDRCCRAALPKAARRALSELLAQLIKTSDPADVELMAPFTSHWTHELSSNPSTLSDDQLYTALAYLPYTPPSQILALISALATLPPSENLSIILDAALTSLTSLTQLAGLVDHLPTLLRLRALVPESAAWPCVLARALEGCLPAFYAGRAPREAGSLQAAVDASAGQWGARRGVPDAVRALLGQEVLGGERWVGDVLERLVYALPGARPAVVRWVRSGQWRAGDTRQVVRVLGALLDVPGGAFGDADEDVLGEVCEAVLCERWGPFEREARGDAVGCLKAAVGVCPALRPRLASVLQAQMKKREFAGPLCAFVMHVDPSGPLGSAVVDKGLKWATDVLSGKTISAEERELLTELQGALDKTEVKPGYAESVVSVGIQNWLADEAILAFMERVIERVSLKPVTVNRYIQNAVQHPKFPAITRPATEEFASIRTAVVGLLYKLFHLHPVNSCQPSHVEPLLAAYGGTMSPTDRQLLAIFQLFERTRKASIVSLLSCWSPAVDGTCASALEAIQGVDPVRVMKTCVSFPQYYSGSGGDDEMVPDERVYDPVFVLLLFARMLVEGAPTTALAWVQMFRTNVASLLVRALSSHVGEVRALAMAQVAGLYVALQDADMQERAHVLHILDLLKDTYESSSGEELPLRLPAYATLHLAHALRGVFYPAAFTYPLTARFLLQRPEFDAGDVPLLYSTLYSADEGWRRERAWMVRFLADGMVGRREWRVLKRRHTWDLVASIFQSEERDLSLRRGVLEFLANLTCNKAAATSLVLGSALLAWIELQLHAVKPAEALAWAKVLENVVAVVDLARLEAASAGEWRAAVSRCLRRLLSELACDRDVLVHVVRVVLRLSVLAPPPEELDALVTAAVRRLRTLEKDIRVDAADVRAVELSGRLHTSPGLWRGCEASPLATWGFCVESLWRAAMAVEERSAAWDALTSRLLVWRAVAGEENTAVGEWARKEVVGCIGS</sequence>
<dbReference type="InterPro" id="IPR039844">
    <property type="entry name" value="URB1"/>
</dbReference>
<accession>A0A0C3S1U1</accession>
<name>A0A0C3S1U1_PHLG1</name>
<feature type="region of interest" description="Disordered" evidence="1">
    <location>
        <begin position="1"/>
        <end position="20"/>
    </location>
</feature>
<dbReference type="PANTHER" id="PTHR13500">
    <property type="entry name" value="NUCLEOLAR PRERIBOSOMAL-ASSOCIATED PROTEIN 1"/>
    <property type="match status" value="1"/>
</dbReference>
<evidence type="ECO:0000256" key="1">
    <source>
        <dbReference type="SAM" id="MobiDB-lite"/>
    </source>
</evidence>
<dbReference type="InterPro" id="IPR016024">
    <property type="entry name" value="ARM-type_fold"/>
</dbReference>
<evidence type="ECO:0000259" key="2">
    <source>
        <dbReference type="Pfam" id="PF11707"/>
    </source>
</evidence>
<dbReference type="HOGENOM" id="CLU_001591_0_0_1"/>
<reference evidence="5 6" key="1">
    <citation type="journal article" date="2014" name="PLoS Genet.">
        <title>Analysis of the Phlebiopsis gigantea genome, transcriptome and secretome provides insight into its pioneer colonization strategies of wood.</title>
        <authorList>
            <person name="Hori C."/>
            <person name="Ishida T."/>
            <person name="Igarashi K."/>
            <person name="Samejima M."/>
            <person name="Suzuki H."/>
            <person name="Master E."/>
            <person name="Ferreira P."/>
            <person name="Ruiz-Duenas F.J."/>
            <person name="Held B."/>
            <person name="Canessa P."/>
            <person name="Larrondo L.F."/>
            <person name="Schmoll M."/>
            <person name="Druzhinina I.S."/>
            <person name="Kubicek C.P."/>
            <person name="Gaskell J.A."/>
            <person name="Kersten P."/>
            <person name="St John F."/>
            <person name="Glasner J."/>
            <person name="Sabat G."/>
            <person name="Splinter BonDurant S."/>
            <person name="Syed K."/>
            <person name="Yadav J."/>
            <person name="Mgbeahuruike A.C."/>
            <person name="Kovalchuk A."/>
            <person name="Asiegbu F.O."/>
            <person name="Lackner G."/>
            <person name="Hoffmeister D."/>
            <person name="Rencoret J."/>
            <person name="Gutierrez A."/>
            <person name="Sun H."/>
            <person name="Lindquist E."/>
            <person name="Barry K."/>
            <person name="Riley R."/>
            <person name="Grigoriev I.V."/>
            <person name="Henrissat B."/>
            <person name="Kues U."/>
            <person name="Berka R.M."/>
            <person name="Martinez A.T."/>
            <person name="Covert S.F."/>
            <person name="Blanchette R.A."/>
            <person name="Cullen D."/>
        </authorList>
    </citation>
    <scope>NUCLEOTIDE SEQUENCE [LARGE SCALE GENOMIC DNA]</scope>
    <source>
        <strain evidence="5 6">11061_1 CR5-6</strain>
    </source>
</reference>